<sequence length="100" mass="11908">MLRTELAEIRGKSARVQRDYDDLESDHSQCPYWIQRNESLAMTLDDRCQKLAKENERLQTMCDELTSEIRRLRAQNFDEVDNTDDVDLRALRMLALLECW</sequence>
<protein>
    <submittedName>
        <fullName evidence="2">Uncharacterized protein</fullName>
    </submittedName>
</protein>
<organism evidence="2 3">
    <name type="scientific">Penicillium brasilianum</name>
    <dbReference type="NCBI Taxonomy" id="104259"/>
    <lineage>
        <taxon>Eukaryota</taxon>
        <taxon>Fungi</taxon>
        <taxon>Dikarya</taxon>
        <taxon>Ascomycota</taxon>
        <taxon>Pezizomycotina</taxon>
        <taxon>Eurotiomycetes</taxon>
        <taxon>Eurotiomycetidae</taxon>
        <taxon>Eurotiales</taxon>
        <taxon>Aspergillaceae</taxon>
        <taxon>Penicillium</taxon>
    </lineage>
</organism>
<keyword evidence="1" id="KW-0175">Coiled coil</keyword>
<proteinExistence type="predicted"/>
<evidence type="ECO:0000313" key="3">
    <source>
        <dbReference type="Proteomes" id="UP000190744"/>
    </source>
</evidence>
<evidence type="ECO:0000256" key="1">
    <source>
        <dbReference type="SAM" id="Coils"/>
    </source>
</evidence>
<comment type="caution">
    <text evidence="2">The sequence shown here is derived from an EMBL/GenBank/DDBJ whole genome shotgun (WGS) entry which is preliminary data.</text>
</comment>
<evidence type="ECO:0000313" key="2">
    <source>
        <dbReference type="EMBL" id="OOQ88037.1"/>
    </source>
</evidence>
<dbReference type="Proteomes" id="UP000190744">
    <property type="component" value="Unassembled WGS sequence"/>
</dbReference>
<dbReference type="EMBL" id="LJBN01000121">
    <property type="protein sequence ID" value="OOQ88037.1"/>
    <property type="molecule type" value="Genomic_DNA"/>
</dbReference>
<reference evidence="3" key="1">
    <citation type="submission" date="2015-09" db="EMBL/GenBank/DDBJ databases">
        <authorList>
            <person name="Fill T.P."/>
            <person name="Baretta J.F."/>
            <person name="de Almeida L.G."/>
            <person name="Rocha M."/>
            <person name="de Souza D.H."/>
            <person name="Malavazi I."/>
            <person name="Cerdeira L.T."/>
            <person name="Hong H."/>
            <person name="Samborskyy M."/>
            <person name="de Vasconcelos A.T."/>
            <person name="Leadlay P."/>
            <person name="Rodrigues-Filho E."/>
        </authorList>
    </citation>
    <scope>NUCLEOTIDE SEQUENCE [LARGE SCALE GENOMIC DNA]</scope>
    <source>
        <strain evidence="3">LaBioMMi 136</strain>
    </source>
</reference>
<dbReference type="AlphaFoldDB" id="A0A1S9RRA8"/>
<feature type="coiled-coil region" evidence="1">
    <location>
        <begin position="6"/>
        <end position="75"/>
    </location>
</feature>
<accession>A0A1S9RRA8</accession>
<name>A0A1S9RRA8_PENBI</name>
<gene>
    <name evidence="2" type="ORF">PEBR_14691</name>
</gene>